<dbReference type="AlphaFoldDB" id="A0AAD7AYD6"/>
<protein>
    <submittedName>
        <fullName evidence="2">Uncharacterized protein</fullName>
    </submittedName>
</protein>
<sequence>MLPVQFHSLLDAAYPWPFEVLKIYALLSQPLSLPNGWFDQPFPEALRSILDELDSRDLPTQHSEPDTQKPHLGDVLGLALYTVATVSSGGPSRSAVNIFIRGLAYACSKNAALLTDVAFARPRTDVENRGCDGQAFVLACHIIGNAQQVQDSNQAMDVDEEAECENEEDGEVDDDGEGEEEEEEEGETSGPSETFYPVKEDSDSRSGSEGYTRNAFGSKIALSPPPPSIDVSTDGHILPGCGKHTCAALPFLCVANQENIDDLMSSAAYQRYVWGITEPVLGFLLSPTRYVATLFTLFLSWVDPDTKILHIASANPAENAVCSFHFSDLHSTLRFAQFVLNLSTRFANVAQRGSPLSENNKLDWRADNPKTQDPGTFRNRVEQWVRGVYLASNVDVPHLQHPNDLSRMDFNEQSPEDMSQESSTKKPKQTESFLKPESAGDPSRASTATSTPSLKYKSSSEYAALSADGLPDKGRSDVLNWMLDRTVRRAGYHKHIAPDRPMDGAWIKGAVSEINKHHAEMQELFAFRNPEQWENERPIVDTAVESFLSQLLVQVAHKYEKSDPKPPALKAEDATLIGTRLSPALFACIGASLHTLLLQQGFKVNEAESRIMCDIIVHLFYGENFALNVMLERSIHLCMNPTTASIDAGGFSSADFEARLKENTDLHDNEVSSAWWGRLDTITKLQATNAWHQAEYLQRTWEAMGEGGIKNHLQGHDQQEPRTGVADAILCVAVDMHESSFTPVDVRDLSFFTESTHKPVAVAPWQPVPNNLEELSVPLPLASGQAPRWDVIKRYLENPFVAKREPVAPPVIDNVPNMSEEEVSIFPHVLVEYKKEKQDEGAALNQGRMYLVSVITYYATVLGIQNRRFYCLVTSGKNVAVIAGWKSAGKQDIFIFDRNVITFDLSSPIDVYHFATILLRLREDQEDLKKVIGEKLQNLDKRQLNDFKKWRKSVQTPSQKTAEITQSSSEKKLKSSAGGKKGKKKEQMSTEGQ</sequence>
<feature type="compositionally biased region" description="Low complexity" evidence="1">
    <location>
        <begin position="442"/>
        <end position="453"/>
    </location>
</feature>
<feature type="region of interest" description="Disordered" evidence="1">
    <location>
        <begin position="355"/>
        <end position="376"/>
    </location>
</feature>
<feature type="compositionally biased region" description="Acidic residues" evidence="1">
    <location>
        <begin position="157"/>
        <end position="187"/>
    </location>
</feature>
<evidence type="ECO:0000256" key="1">
    <source>
        <dbReference type="SAM" id="MobiDB-lite"/>
    </source>
</evidence>
<reference evidence="2" key="1">
    <citation type="submission" date="2023-03" db="EMBL/GenBank/DDBJ databases">
        <title>Massive genome expansion in bonnet fungi (Mycena s.s.) driven by repeated elements and novel gene families across ecological guilds.</title>
        <authorList>
            <consortium name="Lawrence Berkeley National Laboratory"/>
            <person name="Harder C.B."/>
            <person name="Miyauchi S."/>
            <person name="Viragh M."/>
            <person name="Kuo A."/>
            <person name="Thoen E."/>
            <person name="Andreopoulos B."/>
            <person name="Lu D."/>
            <person name="Skrede I."/>
            <person name="Drula E."/>
            <person name="Henrissat B."/>
            <person name="Morin E."/>
            <person name="Kohler A."/>
            <person name="Barry K."/>
            <person name="LaButti K."/>
            <person name="Morin E."/>
            <person name="Salamov A."/>
            <person name="Lipzen A."/>
            <person name="Mereny Z."/>
            <person name="Hegedus B."/>
            <person name="Baldrian P."/>
            <person name="Stursova M."/>
            <person name="Weitz H."/>
            <person name="Taylor A."/>
            <person name="Grigoriev I.V."/>
            <person name="Nagy L.G."/>
            <person name="Martin F."/>
            <person name="Kauserud H."/>
        </authorList>
    </citation>
    <scope>NUCLEOTIDE SEQUENCE</scope>
    <source>
        <strain evidence="2">9284</strain>
    </source>
</reference>
<organism evidence="2 3">
    <name type="scientific">Roridomyces roridus</name>
    <dbReference type="NCBI Taxonomy" id="1738132"/>
    <lineage>
        <taxon>Eukaryota</taxon>
        <taxon>Fungi</taxon>
        <taxon>Dikarya</taxon>
        <taxon>Basidiomycota</taxon>
        <taxon>Agaricomycotina</taxon>
        <taxon>Agaricomycetes</taxon>
        <taxon>Agaricomycetidae</taxon>
        <taxon>Agaricales</taxon>
        <taxon>Marasmiineae</taxon>
        <taxon>Mycenaceae</taxon>
        <taxon>Roridomyces</taxon>
    </lineage>
</organism>
<gene>
    <name evidence="2" type="ORF">FB45DRAFT_811455</name>
</gene>
<feature type="compositionally biased region" description="Polar residues" evidence="1">
    <location>
        <begin position="953"/>
        <end position="966"/>
    </location>
</feature>
<keyword evidence="3" id="KW-1185">Reference proteome</keyword>
<dbReference type="EMBL" id="JARKIF010000116">
    <property type="protein sequence ID" value="KAJ7604081.1"/>
    <property type="molecule type" value="Genomic_DNA"/>
</dbReference>
<proteinExistence type="predicted"/>
<evidence type="ECO:0000313" key="3">
    <source>
        <dbReference type="Proteomes" id="UP001221142"/>
    </source>
</evidence>
<name>A0AAD7AYD6_9AGAR</name>
<comment type="caution">
    <text evidence="2">The sequence shown here is derived from an EMBL/GenBank/DDBJ whole genome shotgun (WGS) entry which is preliminary data.</text>
</comment>
<accession>A0AAD7AYD6</accession>
<feature type="region of interest" description="Disordered" evidence="1">
    <location>
        <begin position="951"/>
        <end position="993"/>
    </location>
</feature>
<feature type="region of interest" description="Disordered" evidence="1">
    <location>
        <begin position="150"/>
        <end position="211"/>
    </location>
</feature>
<feature type="region of interest" description="Disordered" evidence="1">
    <location>
        <begin position="400"/>
        <end position="458"/>
    </location>
</feature>
<evidence type="ECO:0000313" key="2">
    <source>
        <dbReference type="EMBL" id="KAJ7604081.1"/>
    </source>
</evidence>
<feature type="compositionally biased region" description="Basic and acidic residues" evidence="1">
    <location>
        <begin position="360"/>
        <end position="370"/>
    </location>
</feature>
<dbReference type="Proteomes" id="UP001221142">
    <property type="component" value="Unassembled WGS sequence"/>
</dbReference>